<dbReference type="InterPro" id="IPR016047">
    <property type="entry name" value="M23ase_b-sheet_dom"/>
</dbReference>
<dbReference type="Gene3D" id="2.70.70.10">
    <property type="entry name" value="Glucose Permease (Domain IIA)"/>
    <property type="match status" value="1"/>
</dbReference>
<dbReference type="Proteomes" id="UP000503251">
    <property type="component" value="Chromosome"/>
</dbReference>
<keyword evidence="5" id="KW-1185">Reference proteome</keyword>
<keyword evidence="2" id="KW-0472">Membrane</keyword>
<name>A0ABX6NDC0_9BACT</name>
<dbReference type="PANTHER" id="PTHR21666:SF289">
    <property type="entry name" value="L-ALA--D-GLU ENDOPEPTIDASE"/>
    <property type="match status" value="1"/>
</dbReference>
<organism evidence="4 5">
    <name type="scientific">Oceanidesulfovibrio marinus</name>
    <dbReference type="NCBI Taxonomy" id="370038"/>
    <lineage>
        <taxon>Bacteria</taxon>
        <taxon>Pseudomonadati</taxon>
        <taxon>Thermodesulfobacteriota</taxon>
        <taxon>Desulfovibrionia</taxon>
        <taxon>Desulfovibrionales</taxon>
        <taxon>Desulfovibrionaceae</taxon>
        <taxon>Oceanidesulfovibrio</taxon>
    </lineage>
</organism>
<feature type="domain" description="M23ase beta-sheet core" evidence="3">
    <location>
        <begin position="341"/>
        <end position="435"/>
    </location>
</feature>
<evidence type="ECO:0000256" key="2">
    <source>
        <dbReference type="SAM" id="Phobius"/>
    </source>
</evidence>
<reference evidence="4 5" key="1">
    <citation type="submission" date="2019-04" db="EMBL/GenBank/DDBJ databases">
        <title>Isolation and culture of sulfate reducing bacteria from the cold seep of the South China Sea.</title>
        <authorList>
            <person name="Sun C."/>
            <person name="Liu R."/>
        </authorList>
    </citation>
    <scope>NUCLEOTIDE SEQUENCE [LARGE SCALE GENOMIC DNA]</scope>
    <source>
        <strain evidence="4 5">CS1</strain>
    </source>
</reference>
<dbReference type="EMBL" id="CP039543">
    <property type="protein sequence ID" value="QJT08231.1"/>
    <property type="molecule type" value="Genomic_DNA"/>
</dbReference>
<dbReference type="InterPro" id="IPR011055">
    <property type="entry name" value="Dup_hybrid_motif"/>
</dbReference>
<dbReference type="Pfam" id="PF01551">
    <property type="entry name" value="Peptidase_M23"/>
    <property type="match status" value="1"/>
</dbReference>
<evidence type="ECO:0000313" key="4">
    <source>
        <dbReference type="EMBL" id="QJT08231.1"/>
    </source>
</evidence>
<evidence type="ECO:0000313" key="5">
    <source>
        <dbReference type="Proteomes" id="UP000503251"/>
    </source>
</evidence>
<keyword evidence="2" id="KW-0812">Transmembrane</keyword>
<sequence>MRPRQPSRSKPIAEVVSMASSGRIRAFPLLLLIILIAIGGGVFMLFRDRTAPVTELSPLTVYVSKNMQLTAHAEDAKSGIRSMAVQVTAGDKTWDIASAQFPDKPASANLAFSLKDLPLKDGDIVIDVFAVDGSYAKFGGGNMAHLSRTHTLDTQPPRIAITSGVINITRGGAGAVSYSVDEELAMTGVRAGDYFFPAYKQANGNWSALFAFPYTMDVQDYQPVLMATDAAGNEAAVNLSVNARPREFREDTINLPQSFLDRKMPEFAQAFPDKKNNLDIFLAVNSIMRKNNRQALLEMGQHSRPTPLWHGAFLRMPGATMAQFADHRSYIYNGEKVDEQTHLGFDLASTQRADVPAANDGVVAYTGNMGIYGNCVVIDHGMGLMTLYAHMSEIAVSTGDEVTKGQSLGKTGSTGMAGGDHLHFGVLVSGLPVMPVEWWDAHWIQDNLSEKIPDVMSATANGS</sequence>
<keyword evidence="1" id="KW-0732">Signal</keyword>
<dbReference type="InterPro" id="IPR050570">
    <property type="entry name" value="Cell_wall_metabolism_enzyme"/>
</dbReference>
<accession>A0ABX6NDC0</accession>
<dbReference type="SUPFAM" id="SSF51261">
    <property type="entry name" value="Duplicated hybrid motif"/>
    <property type="match status" value="1"/>
</dbReference>
<protein>
    <submittedName>
        <fullName evidence="4">M23 family metallopeptidase</fullName>
    </submittedName>
</protein>
<dbReference type="CDD" id="cd12797">
    <property type="entry name" value="M23_peptidase"/>
    <property type="match status" value="1"/>
</dbReference>
<feature type="transmembrane region" description="Helical" evidence="2">
    <location>
        <begin position="26"/>
        <end position="46"/>
    </location>
</feature>
<gene>
    <name evidence="4" type="ORF">E8L03_04505</name>
</gene>
<evidence type="ECO:0000256" key="1">
    <source>
        <dbReference type="ARBA" id="ARBA00022729"/>
    </source>
</evidence>
<keyword evidence="2" id="KW-1133">Transmembrane helix</keyword>
<proteinExistence type="predicted"/>
<dbReference type="PANTHER" id="PTHR21666">
    <property type="entry name" value="PEPTIDASE-RELATED"/>
    <property type="match status" value="1"/>
</dbReference>
<evidence type="ECO:0000259" key="3">
    <source>
        <dbReference type="Pfam" id="PF01551"/>
    </source>
</evidence>